<organism evidence="1 4">
    <name type="scientific">Rhodothermus profundi</name>
    <dbReference type="NCBI Taxonomy" id="633813"/>
    <lineage>
        <taxon>Bacteria</taxon>
        <taxon>Pseudomonadati</taxon>
        <taxon>Rhodothermota</taxon>
        <taxon>Rhodothermia</taxon>
        <taxon>Rhodothermales</taxon>
        <taxon>Rhodothermaceae</taxon>
        <taxon>Rhodothermus</taxon>
    </lineage>
</organism>
<evidence type="ECO:0000313" key="4">
    <source>
        <dbReference type="Proteomes" id="UP000185812"/>
    </source>
</evidence>
<reference evidence="1" key="1">
    <citation type="submission" date="2016-11" db="EMBL/GenBank/DDBJ databases">
        <authorList>
            <person name="Jaros S."/>
            <person name="Januszkiewicz K."/>
            <person name="Wedrychowicz H."/>
        </authorList>
    </citation>
    <scope>NUCLEOTIDE SEQUENCE [LARGE SCALE GENOMIC DNA]</scope>
    <source>
        <strain evidence="1">DSM 22212</strain>
    </source>
</reference>
<dbReference type="AlphaFoldDB" id="A0A1M6U1N2"/>
<proteinExistence type="predicted"/>
<dbReference type="EMBL" id="FRAU01000007">
    <property type="protein sequence ID" value="SHK83790.1"/>
    <property type="molecule type" value="Genomic_DNA"/>
</dbReference>
<sequence length="74" mass="8564">MRRWKDRLATLFLVVAVGLSLLPWIVPAVSEERTSAECPSLDYDWIRKEIYCNWLIPCYGRPLCCFDCGIAIVQ</sequence>
<keyword evidence="4" id="KW-1185">Reference proteome</keyword>
<evidence type="ECO:0000313" key="3">
    <source>
        <dbReference type="EMBL" id="SHL09297.1"/>
    </source>
</evidence>
<accession>A0A1M6U1N2</accession>
<gene>
    <name evidence="1" type="ORF">SAMN04488087_1622</name>
    <name evidence="2" type="ORF">SAMN04488087_2072</name>
    <name evidence="3" type="ORF">SAMN04488087_2709</name>
</gene>
<dbReference type="Proteomes" id="UP000185812">
    <property type="component" value="Unassembled WGS sequence"/>
</dbReference>
<protein>
    <submittedName>
        <fullName evidence="1">Uncharacterized protein</fullName>
    </submittedName>
</protein>
<evidence type="ECO:0000313" key="1">
    <source>
        <dbReference type="EMBL" id="SHK63071.1"/>
    </source>
</evidence>
<name>A0A1M6U1N2_9BACT</name>
<dbReference type="EMBL" id="FRAU01000012">
    <property type="protein sequence ID" value="SHL09297.1"/>
    <property type="molecule type" value="Genomic_DNA"/>
</dbReference>
<evidence type="ECO:0000313" key="2">
    <source>
        <dbReference type="EMBL" id="SHK83790.1"/>
    </source>
</evidence>
<dbReference type="EMBL" id="FRAU01000004">
    <property type="protein sequence ID" value="SHK63071.1"/>
    <property type="molecule type" value="Genomic_DNA"/>
</dbReference>
<reference evidence="4" key="2">
    <citation type="submission" date="2016-11" db="EMBL/GenBank/DDBJ databases">
        <authorList>
            <person name="Varghese N."/>
            <person name="Submissions S."/>
        </authorList>
    </citation>
    <scope>NUCLEOTIDE SEQUENCE [LARGE SCALE GENOMIC DNA]</scope>
    <source>
        <strain evidence="4">DSM 22212</strain>
    </source>
</reference>
<dbReference type="STRING" id="633813.SAMN04488087_1622"/>